<dbReference type="SMART" id="SM00822">
    <property type="entry name" value="PKS_KR"/>
    <property type="match status" value="1"/>
</dbReference>
<proteinExistence type="inferred from homology"/>
<evidence type="ECO:0000313" key="5">
    <source>
        <dbReference type="Proteomes" id="UP001500604"/>
    </source>
</evidence>
<name>A0ABP8V1A7_9GAMM</name>
<dbReference type="InterPro" id="IPR002347">
    <property type="entry name" value="SDR_fam"/>
</dbReference>
<gene>
    <name evidence="4" type="ORF">GCM10023116_19850</name>
</gene>
<dbReference type="InterPro" id="IPR057326">
    <property type="entry name" value="KR_dom"/>
</dbReference>
<dbReference type="RefSeq" id="WP_345195677.1">
    <property type="nucleotide sequence ID" value="NZ_BAABFL010000268.1"/>
</dbReference>
<evidence type="ECO:0000256" key="2">
    <source>
        <dbReference type="ARBA" id="ARBA00023002"/>
    </source>
</evidence>
<dbReference type="PANTHER" id="PTHR42760">
    <property type="entry name" value="SHORT-CHAIN DEHYDROGENASES/REDUCTASES FAMILY MEMBER"/>
    <property type="match status" value="1"/>
</dbReference>
<accession>A0ABP8V1A7</accession>
<dbReference type="PRINTS" id="PR00081">
    <property type="entry name" value="GDHRDH"/>
</dbReference>
<dbReference type="SUPFAM" id="SSF51735">
    <property type="entry name" value="NAD(P)-binding Rossmann-fold domains"/>
    <property type="match status" value="1"/>
</dbReference>
<evidence type="ECO:0000256" key="1">
    <source>
        <dbReference type="ARBA" id="ARBA00006484"/>
    </source>
</evidence>
<dbReference type="Proteomes" id="UP001500604">
    <property type="component" value="Unassembled WGS sequence"/>
</dbReference>
<dbReference type="Gene3D" id="3.40.50.720">
    <property type="entry name" value="NAD(P)-binding Rossmann-like Domain"/>
    <property type="match status" value="1"/>
</dbReference>
<comment type="similarity">
    <text evidence="1">Belongs to the short-chain dehydrogenases/reductases (SDR) family.</text>
</comment>
<organism evidence="4 5">
    <name type="scientific">Kistimonas scapharcae</name>
    <dbReference type="NCBI Taxonomy" id="1036133"/>
    <lineage>
        <taxon>Bacteria</taxon>
        <taxon>Pseudomonadati</taxon>
        <taxon>Pseudomonadota</taxon>
        <taxon>Gammaproteobacteria</taxon>
        <taxon>Oceanospirillales</taxon>
        <taxon>Endozoicomonadaceae</taxon>
        <taxon>Kistimonas</taxon>
    </lineage>
</organism>
<comment type="caution">
    <text evidence="4">The sequence shown here is derived from an EMBL/GenBank/DDBJ whole genome shotgun (WGS) entry which is preliminary data.</text>
</comment>
<keyword evidence="2" id="KW-0560">Oxidoreductase</keyword>
<protein>
    <submittedName>
        <fullName evidence="4">SDR family oxidoreductase</fullName>
    </submittedName>
</protein>
<dbReference type="Pfam" id="PF13561">
    <property type="entry name" value="adh_short_C2"/>
    <property type="match status" value="1"/>
</dbReference>
<evidence type="ECO:0000259" key="3">
    <source>
        <dbReference type="SMART" id="SM00822"/>
    </source>
</evidence>
<dbReference type="PANTHER" id="PTHR42760:SF133">
    <property type="entry name" value="3-OXOACYL-[ACYL-CARRIER-PROTEIN] REDUCTASE"/>
    <property type="match status" value="1"/>
</dbReference>
<evidence type="ECO:0000313" key="4">
    <source>
        <dbReference type="EMBL" id="GAA4649706.1"/>
    </source>
</evidence>
<dbReference type="EMBL" id="BAABFL010000268">
    <property type="protein sequence ID" value="GAA4649706.1"/>
    <property type="molecule type" value="Genomic_DNA"/>
</dbReference>
<sequence length="254" mass="27196">MSNKLENKVIAITGGYTGIGLETAKLFAAQGAKVAILARSKDKVDFALNEIGSNAIGFVGDVRNLDSLEAFFKNSENQLGRIDVVFANAGLSQPTPIEQINEAIFDLHVDVNFKGAFFTVKAAIPYLNKGASIILTSSCLDEMGMAGLSIYSATKAAVRSLARSLTPELKKYDARINVLSPGPIVTDIEKKAGLSDAEVDAYREKLASKLAAGRMGRVEEMASVALFLASEDSSFMYGAEIQADGGMNQTRWIE</sequence>
<feature type="domain" description="Ketoreductase" evidence="3">
    <location>
        <begin position="8"/>
        <end position="188"/>
    </location>
</feature>
<dbReference type="PRINTS" id="PR00080">
    <property type="entry name" value="SDRFAMILY"/>
</dbReference>
<dbReference type="CDD" id="cd05233">
    <property type="entry name" value="SDR_c"/>
    <property type="match status" value="1"/>
</dbReference>
<reference evidence="5" key="1">
    <citation type="journal article" date="2019" name="Int. J. Syst. Evol. Microbiol.">
        <title>The Global Catalogue of Microorganisms (GCM) 10K type strain sequencing project: providing services to taxonomists for standard genome sequencing and annotation.</title>
        <authorList>
            <consortium name="The Broad Institute Genomics Platform"/>
            <consortium name="The Broad Institute Genome Sequencing Center for Infectious Disease"/>
            <person name="Wu L."/>
            <person name="Ma J."/>
        </authorList>
    </citation>
    <scope>NUCLEOTIDE SEQUENCE [LARGE SCALE GENOMIC DNA]</scope>
    <source>
        <strain evidence="5">JCM 17805</strain>
    </source>
</reference>
<dbReference type="InterPro" id="IPR036291">
    <property type="entry name" value="NAD(P)-bd_dom_sf"/>
</dbReference>
<keyword evidence="5" id="KW-1185">Reference proteome</keyword>